<accession>I0EKE5</accession>
<name>I0EKE5_HELC0</name>
<reference evidence="2" key="1">
    <citation type="submission" date="2012-04" db="EMBL/GenBank/DDBJ databases">
        <title>Complete genome sequence of Helicobacter cetorum strain MIT 00-7128.</title>
        <authorList>
            <person name="Kersulyte D."/>
            <person name="Berg D.E."/>
        </authorList>
    </citation>
    <scope>NUCLEOTIDE SEQUENCE [LARGE SCALE GENOMIC DNA]</scope>
    <source>
        <strain evidence="2">MIT 00-7128</strain>
    </source>
</reference>
<dbReference type="HOGENOM" id="CLU_731098_0_0_7"/>
<dbReference type="RefSeq" id="WP_014660290.1">
    <property type="nucleotide sequence ID" value="NC_017737.1"/>
</dbReference>
<evidence type="ECO:0008006" key="3">
    <source>
        <dbReference type="Google" id="ProtNLM"/>
    </source>
</evidence>
<gene>
    <name evidence="1" type="ordered locus">HCW_00605</name>
</gene>
<sequence length="390" mass="45545">MATTHVFIVDTRTFDIHLRYLFAGTGAGECVINFNNSFETPIHFATENNLLGMIADGSRIREGDFILFYLQQNFSEGVYEGKFYGIFQAASRLFLDNNDGLQYLKNDLGKSLTFRVLIKPYLVYPKGVSEYNALDNIACIQEPNQMCWSLIYRKLKGNRGNTMITLYESEYLRKWLAYENQSQAIYDCFNQPNSFYFDKESQTIKACQNDAPTFYDGRQEPISILPRLLTKYNKGNQFETHLQAYILQNLENLLPSWQVNWQINWIGNEVSCGVGMQRIDILIDVIDRADNLRKIIPIELKSTPIYGGISCQLQRYCDWLKQYYLPNHSYPRIVPMIIARAIDKTSREWQFFKDEILDFNNRNQVMLQYIEFSINGSDISFEKIQYTSTK</sequence>
<dbReference type="STRING" id="182217.HCW_00605"/>
<organism evidence="1 2">
    <name type="scientific">Helicobacter cetorum (strain ATCC BAA-429 / MIT 00-7128)</name>
    <dbReference type="NCBI Taxonomy" id="182217"/>
    <lineage>
        <taxon>Bacteria</taxon>
        <taxon>Pseudomonadati</taxon>
        <taxon>Campylobacterota</taxon>
        <taxon>Epsilonproteobacteria</taxon>
        <taxon>Campylobacterales</taxon>
        <taxon>Helicobacteraceae</taxon>
        <taxon>Helicobacter</taxon>
    </lineage>
</organism>
<dbReference type="InterPro" id="IPR011856">
    <property type="entry name" value="tRNA_endonuc-like_dom_sf"/>
</dbReference>
<dbReference type="PATRIC" id="fig|182217.3.peg.130"/>
<proteinExistence type="predicted"/>
<keyword evidence="2" id="KW-1185">Reference proteome</keyword>
<dbReference type="AlphaFoldDB" id="I0EKE5"/>
<dbReference type="eggNOG" id="COG1637">
    <property type="taxonomic scope" value="Bacteria"/>
</dbReference>
<dbReference type="Gene3D" id="3.10.590.10">
    <property type="entry name" value="ph1033 like domains"/>
    <property type="match status" value="1"/>
</dbReference>
<evidence type="ECO:0000313" key="2">
    <source>
        <dbReference type="Proteomes" id="UP000005010"/>
    </source>
</evidence>
<evidence type="ECO:0000313" key="1">
    <source>
        <dbReference type="EMBL" id="AFI03414.1"/>
    </source>
</evidence>
<dbReference type="Gene3D" id="3.40.1350.10">
    <property type="match status" value="1"/>
</dbReference>
<dbReference type="Proteomes" id="UP000005010">
    <property type="component" value="Chromosome"/>
</dbReference>
<dbReference type="GO" id="GO:0003676">
    <property type="term" value="F:nucleic acid binding"/>
    <property type="evidence" value="ECO:0007669"/>
    <property type="project" value="InterPro"/>
</dbReference>
<protein>
    <recommendedName>
        <fullName evidence="3">DUF91 domain-containing protein</fullName>
    </recommendedName>
</protein>
<dbReference type="KEGG" id="hce:HCW_00605"/>
<dbReference type="EMBL" id="CP003479">
    <property type="protein sequence ID" value="AFI03414.1"/>
    <property type="molecule type" value="Genomic_DNA"/>
</dbReference>